<dbReference type="KEGG" id="marz:MARA_48170"/>
<dbReference type="GO" id="GO:0005886">
    <property type="term" value="C:plasma membrane"/>
    <property type="evidence" value="ECO:0007669"/>
    <property type="project" value="UniProtKB-SubCell"/>
</dbReference>
<evidence type="ECO:0000259" key="9">
    <source>
        <dbReference type="Pfam" id="PF13231"/>
    </source>
</evidence>
<feature type="transmembrane region" description="Helical" evidence="8">
    <location>
        <begin position="89"/>
        <end position="108"/>
    </location>
</feature>
<feature type="transmembrane region" description="Helical" evidence="8">
    <location>
        <begin position="12"/>
        <end position="32"/>
    </location>
</feature>
<feature type="transmembrane region" description="Helical" evidence="8">
    <location>
        <begin position="166"/>
        <end position="190"/>
    </location>
</feature>
<dbReference type="PANTHER" id="PTHR33908:SF11">
    <property type="entry name" value="MEMBRANE PROTEIN"/>
    <property type="match status" value="1"/>
</dbReference>
<sequence length="407" mass="44347">MRGETAVRNRAHIYWTVGATVSAAHLIVAAALSRSVGALYEDGGHFHVLAAGLASDLDFGPPHFEAARPPGWPMLLAIPYRIFGPHPNVGLVLTAVLAGLTAVALMHLGQRLGMTLRQAMLAGLGYGLFPWVLIIGASLYAESLFNLLTVGLCYLVVELRERRHVAWWWLAAGLLAGYATLVRPVMAFWLPALVIFALGRRLDWRAATGAVVGLAIVLGAWSWRNYERLDAFVPLTTAGGVTVALANNDLADSAQANEGLPIPPDDEVENDRFLRDFAVAWIRENPAEFASRVPERLVRTFDPVTRLNRGVFLDPVPRWSVRVAWIAALVLVAVGLFRRHRGPWLVPLSLVVLLTAQVMVFGGGFRFLIPALPFLALWAIVGAGWLKDVVGPRTSARTKETAKESVS</sequence>
<dbReference type="InterPro" id="IPR038731">
    <property type="entry name" value="RgtA/B/C-like"/>
</dbReference>
<dbReference type="InterPro" id="IPR050297">
    <property type="entry name" value="LipidA_mod_glycosyltrf_83"/>
</dbReference>
<evidence type="ECO:0000256" key="3">
    <source>
        <dbReference type="ARBA" id="ARBA00022676"/>
    </source>
</evidence>
<proteinExistence type="predicted"/>
<evidence type="ECO:0000313" key="10">
    <source>
        <dbReference type="EMBL" id="BBY51349.1"/>
    </source>
</evidence>
<feature type="transmembrane region" description="Helical" evidence="8">
    <location>
        <begin position="367"/>
        <end position="386"/>
    </location>
</feature>
<comment type="subcellular location">
    <subcellularLocation>
        <location evidence="1">Cell membrane</location>
        <topology evidence="1">Multi-pass membrane protein</topology>
    </subcellularLocation>
</comment>
<protein>
    <recommendedName>
        <fullName evidence="9">Glycosyltransferase RgtA/B/C/D-like domain-containing protein</fullName>
    </recommendedName>
</protein>
<dbReference type="EMBL" id="AP022593">
    <property type="protein sequence ID" value="BBY51349.1"/>
    <property type="molecule type" value="Genomic_DNA"/>
</dbReference>
<feature type="transmembrane region" description="Helical" evidence="8">
    <location>
        <begin position="319"/>
        <end position="337"/>
    </location>
</feature>
<keyword evidence="5 8" id="KW-0812">Transmembrane</keyword>
<keyword evidence="3" id="KW-0328">Glycosyltransferase</keyword>
<geneLocation type="plasmid" evidence="11">
    <name>pjcm18538 dna</name>
</geneLocation>
<organism evidence="10 11">
    <name type="scientific">Mycolicibacterium arabiense</name>
    <dbReference type="NCBI Taxonomy" id="1286181"/>
    <lineage>
        <taxon>Bacteria</taxon>
        <taxon>Bacillati</taxon>
        <taxon>Actinomycetota</taxon>
        <taxon>Actinomycetes</taxon>
        <taxon>Mycobacteriales</taxon>
        <taxon>Mycobacteriaceae</taxon>
        <taxon>Mycolicibacterium</taxon>
    </lineage>
</organism>
<keyword evidence="4" id="KW-0808">Transferase</keyword>
<evidence type="ECO:0000256" key="5">
    <source>
        <dbReference type="ARBA" id="ARBA00022692"/>
    </source>
</evidence>
<feature type="transmembrane region" description="Helical" evidence="8">
    <location>
        <begin position="120"/>
        <end position="141"/>
    </location>
</feature>
<evidence type="ECO:0000256" key="1">
    <source>
        <dbReference type="ARBA" id="ARBA00004651"/>
    </source>
</evidence>
<dbReference type="GO" id="GO:0016763">
    <property type="term" value="F:pentosyltransferase activity"/>
    <property type="evidence" value="ECO:0007669"/>
    <property type="project" value="TreeGrafter"/>
</dbReference>
<dbReference type="GO" id="GO:0009103">
    <property type="term" value="P:lipopolysaccharide biosynthetic process"/>
    <property type="evidence" value="ECO:0007669"/>
    <property type="project" value="UniProtKB-ARBA"/>
</dbReference>
<evidence type="ECO:0000256" key="8">
    <source>
        <dbReference type="SAM" id="Phobius"/>
    </source>
</evidence>
<gene>
    <name evidence="10" type="ORF">MARA_48170</name>
</gene>
<keyword evidence="7 8" id="KW-0472">Membrane</keyword>
<keyword evidence="11" id="KW-1185">Reference proteome</keyword>
<dbReference type="AlphaFoldDB" id="A0A7I7S501"/>
<evidence type="ECO:0000256" key="6">
    <source>
        <dbReference type="ARBA" id="ARBA00022989"/>
    </source>
</evidence>
<feature type="transmembrane region" description="Helical" evidence="8">
    <location>
        <begin position="344"/>
        <end position="361"/>
    </location>
</feature>
<accession>A0A7I7S501</accession>
<keyword evidence="6 8" id="KW-1133">Transmembrane helix</keyword>
<dbReference type="Proteomes" id="UP000467428">
    <property type="component" value="Chromosome"/>
</dbReference>
<dbReference type="PANTHER" id="PTHR33908">
    <property type="entry name" value="MANNOSYLTRANSFERASE YKCB-RELATED"/>
    <property type="match status" value="1"/>
</dbReference>
<reference evidence="10 11" key="1">
    <citation type="journal article" date="2019" name="Emerg. Microbes Infect.">
        <title>Comprehensive subspecies identification of 175 nontuberculous mycobacteria species based on 7547 genomic profiles.</title>
        <authorList>
            <person name="Matsumoto Y."/>
            <person name="Kinjo T."/>
            <person name="Motooka D."/>
            <person name="Nabeya D."/>
            <person name="Jung N."/>
            <person name="Uechi K."/>
            <person name="Horii T."/>
            <person name="Iida T."/>
            <person name="Fujita J."/>
            <person name="Nakamura S."/>
        </authorList>
    </citation>
    <scope>NUCLEOTIDE SEQUENCE [LARGE SCALE GENOMIC DNA]</scope>
    <source>
        <strain evidence="10 11">JCM 18538</strain>
    </source>
</reference>
<keyword evidence="2" id="KW-1003">Cell membrane</keyword>
<evidence type="ECO:0000313" key="11">
    <source>
        <dbReference type="Proteomes" id="UP000467428"/>
    </source>
</evidence>
<feature type="domain" description="Glycosyltransferase RgtA/B/C/D-like" evidence="9">
    <location>
        <begin position="68"/>
        <end position="223"/>
    </location>
</feature>
<evidence type="ECO:0000256" key="4">
    <source>
        <dbReference type="ARBA" id="ARBA00022679"/>
    </source>
</evidence>
<evidence type="ECO:0000256" key="7">
    <source>
        <dbReference type="ARBA" id="ARBA00023136"/>
    </source>
</evidence>
<feature type="transmembrane region" description="Helical" evidence="8">
    <location>
        <begin position="202"/>
        <end position="223"/>
    </location>
</feature>
<name>A0A7I7S501_9MYCO</name>
<evidence type="ECO:0000256" key="2">
    <source>
        <dbReference type="ARBA" id="ARBA00022475"/>
    </source>
</evidence>
<dbReference type="Pfam" id="PF13231">
    <property type="entry name" value="PMT_2"/>
    <property type="match status" value="1"/>
</dbReference>